<feature type="region of interest" description="Disordered" evidence="4">
    <location>
        <begin position="246"/>
        <end position="281"/>
    </location>
</feature>
<feature type="domain" description="PDZ" evidence="5">
    <location>
        <begin position="391"/>
        <end position="470"/>
    </location>
</feature>
<feature type="compositionally biased region" description="Low complexity" evidence="4">
    <location>
        <begin position="2229"/>
        <end position="2240"/>
    </location>
</feature>
<feature type="region of interest" description="Disordered" evidence="4">
    <location>
        <begin position="1882"/>
        <end position="1909"/>
    </location>
</feature>
<feature type="compositionally biased region" description="Low complexity" evidence="4">
    <location>
        <begin position="1380"/>
        <end position="1392"/>
    </location>
</feature>
<dbReference type="CDD" id="cd06768">
    <property type="entry name" value="PDZ_NHERF-like"/>
    <property type="match status" value="1"/>
</dbReference>
<feature type="compositionally biased region" description="Polar residues" evidence="4">
    <location>
        <begin position="1946"/>
        <end position="1958"/>
    </location>
</feature>
<dbReference type="PROSITE" id="PS50106">
    <property type="entry name" value="PDZ"/>
    <property type="match status" value="9"/>
</dbReference>
<dbReference type="PANTHER" id="PTHR14191">
    <property type="entry name" value="PDZ DOMAIN CONTAINING PROTEIN"/>
    <property type="match status" value="1"/>
</dbReference>
<dbReference type="CDD" id="cd00136">
    <property type="entry name" value="PDZ_canonical"/>
    <property type="match status" value="2"/>
</dbReference>
<dbReference type="GO" id="GO:0043495">
    <property type="term" value="F:protein-membrane adaptor activity"/>
    <property type="evidence" value="ECO:0007669"/>
    <property type="project" value="TreeGrafter"/>
</dbReference>
<feature type="compositionally biased region" description="Low complexity" evidence="4">
    <location>
        <begin position="21"/>
        <end position="39"/>
    </location>
</feature>
<comment type="subcellular location">
    <subcellularLocation>
        <location evidence="1">Cell membrane</location>
    </subcellularLocation>
</comment>
<feature type="compositionally biased region" description="Polar residues" evidence="4">
    <location>
        <begin position="598"/>
        <end position="609"/>
    </location>
</feature>
<dbReference type="InterPro" id="IPR036034">
    <property type="entry name" value="PDZ_sf"/>
</dbReference>
<feature type="compositionally biased region" description="Polar residues" evidence="4">
    <location>
        <begin position="689"/>
        <end position="712"/>
    </location>
</feature>
<feature type="compositionally biased region" description="Basic and acidic residues" evidence="4">
    <location>
        <begin position="209"/>
        <end position="218"/>
    </location>
</feature>
<feature type="region of interest" description="Disordered" evidence="4">
    <location>
        <begin position="2214"/>
        <end position="2261"/>
    </location>
</feature>
<feature type="domain" description="PDZ" evidence="5">
    <location>
        <begin position="1588"/>
        <end position="1669"/>
    </location>
</feature>
<feature type="compositionally biased region" description="Polar residues" evidence="4">
    <location>
        <begin position="497"/>
        <end position="519"/>
    </location>
</feature>
<gene>
    <name evidence="6" type="ORF">GRG538_LOCUS4096</name>
</gene>
<feature type="region of interest" description="Disordered" evidence="4">
    <location>
        <begin position="1"/>
        <end position="42"/>
    </location>
</feature>
<evidence type="ECO:0000313" key="6">
    <source>
        <dbReference type="EMBL" id="CAF3335278.1"/>
    </source>
</evidence>
<feature type="region of interest" description="Disordered" evidence="4">
    <location>
        <begin position="1333"/>
        <end position="1407"/>
    </location>
</feature>
<feature type="compositionally biased region" description="Polar residues" evidence="4">
    <location>
        <begin position="1161"/>
        <end position="1181"/>
    </location>
</feature>
<evidence type="ECO:0000259" key="5">
    <source>
        <dbReference type="PROSITE" id="PS50106"/>
    </source>
</evidence>
<dbReference type="GO" id="GO:0016324">
    <property type="term" value="C:apical plasma membrane"/>
    <property type="evidence" value="ECO:0007669"/>
    <property type="project" value="TreeGrafter"/>
</dbReference>
<feature type="compositionally biased region" description="Polar residues" evidence="4">
    <location>
        <begin position="1542"/>
        <end position="1568"/>
    </location>
</feature>
<reference evidence="6" key="1">
    <citation type="submission" date="2021-02" db="EMBL/GenBank/DDBJ databases">
        <authorList>
            <person name="Nowell W R."/>
        </authorList>
    </citation>
    <scope>NUCLEOTIDE SEQUENCE</scope>
</reference>
<organism evidence="6 7">
    <name type="scientific">Rotaria socialis</name>
    <dbReference type="NCBI Taxonomy" id="392032"/>
    <lineage>
        <taxon>Eukaryota</taxon>
        <taxon>Metazoa</taxon>
        <taxon>Spiralia</taxon>
        <taxon>Gnathifera</taxon>
        <taxon>Rotifera</taxon>
        <taxon>Eurotatoria</taxon>
        <taxon>Bdelloidea</taxon>
        <taxon>Philodinida</taxon>
        <taxon>Philodinidae</taxon>
        <taxon>Rotaria</taxon>
    </lineage>
</organism>
<feature type="region of interest" description="Disordered" evidence="4">
    <location>
        <begin position="482"/>
        <end position="519"/>
    </location>
</feature>
<feature type="compositionally biased region" description="Polar residues" evidence="4">
    <location>
        <begin position="1189"/>
        <end position="1201"/>
    </location>
</feature>
<feature type="compositionally biased region" description="Basic and acidic residues" evidence="4">
    <location>
        <begin position="318"/>
        <end position="332"/>
    </location>
</feature>
<evidence type="ECO:0000256" key="2">
    <source>
        <dbReference type="ARBA" id="ARBA00022475"/>
    </source>
</evidence>
<dbReference type="Proteomes" id="UP000663872">
    <property type="component" value="Unassembled WGS sequence"/>
</dbReference>
<feature type="region of interest" description="Disordered" evidence="4">
    <location>
        <begin position="1101"/>
        <end position="1236"/>
    </location>
</feature>
<feature type="domain" description="PDZ" evidence="5">
    <location>
        <begin position="1757"/>
        <end position="1839"/>
    </location>
</feature>
<feature type="region of interest" description="Disordered" evidence="4">
    <location>
        <begin position="888"/>
        <end position="933"/>
    </location>
</feature>
<accession>A0A817USH0</accession>
<feature type="compositionally biased region" description="Polar residues" evidence="4">
    <location>
        <begin position="1674"/>
        <end position="1684"/>
    </location>
</feature>
<feature type="region of interest" description="Disordered" evidence="4">
    <location>
        <begin position="295"/>
        <end position="369"/>
    </location>
</feature>
<feature type="compositionally biased region" description="Basic and acidic residues" evidence="4">
    <location>
        <begin position="629"/>
        <end position="638"/>
    </location>
</feature>
<feature type="compositionally biased region" description="Polar residues" evidence="4">
    <location>
        <begin position="653"/>
        <end position="677"/>
    </location>
</feature>
<protein>
    <recommendedName>
        <fullName evidence="5">PDZ domain-containing protein</fullName>
    </recommendedName>
</protein>
<dbReference type="Pfam" id="PF17820">
    <property type="entry name" value="PDZ_6"/>
    <property type="match status" value="2"/>
</dbReference>
<feature type="domain" description="PDZ" evidence="5">
    <location>
        <begin position="2128"/>
        <end position="2193"/>
    </location>
</feature>
<keyword evidence="2" id="KW-1003">Cell membrane</keyword>
<feature type="region of interest" description="Disordered" evidence="4">
    <location>
        <begin position="1924"/>
        <end position="1968"/>
    </location>
</feature>
<dbReference type="GO" id="GO:0072659">
    <property type="term" value="P:protein localization to plasma membrane"/>
    <property type="evidence" value="ECO:0007669"/>
    <property type="project" value="TreeGrafter"/>
</dbReference>
<feature type="compositionally biased region" description="Polar residues" evidence="4">
    <location>
        <begin position="186"/>
        <end position="208"/>
    </location>
</feature>
<feature type="compositionally biased region" description="Polar residues" evidence="4">
    <location>
        <begin position="809"/>
        <end position="819"/>
    </location>
</feature>
<feature type="compositionally biased region" description="Polar residues" evidence="4">
    <location>
        <begin position="534"/>
        <end position="549"/>
    </location>
</feature>
<evidence type="ECO:0000256" key="1">
    <source>
        <dbReference type="ARBA" id="ARBA00004236"/>
    </source>
</evidence>
<dbReference type="InterPro" id="IPR041489">
    <property type="entry name" value="PDZ_6"/>
</dbReference>
<feature type="compositionally biased region" description="Basic and acidic residues" evidence="4">
    <location>
        <begin position="970"/>
        <end position="980"/>
    </location>
</feature>
<dbReference type="PANTHER" id="PTHR14191:SF3">
    <property type="entry name" value="NA(+)_H(+) EXCHANGE REGULATORY COFACTOR-LIKE PROTEIN NRFL-1"/>
    <property type="match status" value="1"/>
</dbReference>
<keyword evidence="2" id="KW-0472">Membrane</keyword>
<feature type="domain" description="PDZ" evidence="5">
    <location>
        <begin position="52"/>
        <end position="109"/>
    </location>
</feature>
<feature type="region of interest" description="Disordered" evidence="4">
    <location>
        <begin position="1993"/>
        <end position="2074"/>
    </location>
</feature>
<feature type="compositionally biased region" description="Low complexity" evidence="4">
    <location>
        <begin position="1723"/>
        <end position="1734"/>
    </location>
</feature>
<feature type="region of interest" description="Disordered" evidence="4">
    <location>
        <begin position="832"/>
        <end position="853"/>
    </location>
</feature>
<feature type="domain" description="PDZ" evidence="5">
    <location>
        <begin position="1240"/>
        <end position="1311"/>
    </location>
</feature>
<feature type="compositionally biased region" description="Low complexity" evidence="4">
    <location>
        <begin position="1569"/>
        <end position="1586"/>
    </location>
</feature>
<dbReference type="InterPro" id="IPR051067">
    <property type="entry name" value="NHER"/>
</dbReference>
<evidence type="ECO:0000313" key="7">
    <source>
        <dbReference type="Proteomes" id="UP000663872"/>
    </source>
</evidence>
<feature type="compositionally biased region" description="Polar residues" evidence="4">
    <location>
        <begin position="1"/>
        <end position="20"/>
    </location>
</feature>
<feature type="compositionally biased region" description="Polar residues" evidence="4">
    <location>
        <begin position="1114"/>
        <end position="1141"/>
    </location>
</feature>
<feature type="compositionally biased region" description="Low complexity" evidence="4">
    <location>
        <begin position="254"/>
        <end position="266"/>
    </location>
</feature>
<dbReference type="Gene3D" id="2.30.42.10">
    <property type="match status" value="9"/>
</dbReference>
<proteinExistence type="predicted"/>
<feature type="region of interest" description="Disordered" evidence="4">
    <location>
        <begin position="1531"/>
        <end position="1586"/>
    </location>
</feature>
<feature type="compositionally biased region" description="Polar residues" evidence="4">
    <location>
        <begin position="1993"/>
        <end position="2027"/>
    </location>
</feature>
<feature type="domain" description="PDZ" evidence="5">
    <location>
        <begin position="1013"/>
        <end position="1082"/>
    </location>
</feature>
<feature type="region of interest" description="Disordered" evidence="4">
    <location>
        <begin position="1674"/>
        <end position="1741"/>
    </location>
</feature>
<feature type="compositionally biased region" description="Acidic residues" evidence="4">
    <location>
        <begin position="781"/>
        <end position="792"/>
    </location>
</feature>
<name>A0A817USH0_9BILA</name>
<feature type="compositionally biased region" description="Basic and acidic residues" evidence="4">
    <location>
        <begin position="563"/>
        <end position="580"/>
    </location>
</feature>
<dbReference type="InterPro" id="IPR001478">
    <property type="entry name" value="PDZ"/>
</dbReference>
<dbReference type="EMBL" id="CAJNYT010000154">
    <property type="protein sequence ID" value="CAF3335278.1"/>
    <property type="molecule type" value="Genomic_DNA"/>
</dbReference>
<dbReference type="SUPFAM" id="SSF50156">
    <property type="entry name" value="PDZ domain-like"/>
    <property type="match status" value="9"/>
</dbReference>
<feature type="compositionally biased region" description="Polar residues" evidence="4">
    <location>
        <begin position="724"/>
        <end position="764"/>
    </location>
</feature>
<evidence type="ECO:0000256" key="3">
    <source>
        <dbReference type="ARBA" id="ARBA00022737"/>
    </source>
</evidence>
<feature type="compositionally biased region" description="Basic and acidic residues" evidence="4">
    <location>
        <begin position="1934"/>
        <end position="1945"/>
    </location>
</feature>
<evidence type="ECO:0000256" key="4">
    <source>
        <dbReference type="SAM" id="MobiDB-lite"/>
    </source>
</evidence>
<feature type="region of interest" description="Disordered" evidence="4">
    <location>
        <begin position="860"/>
        <end position="879"/>
    </location>
</feature>
<dbReference type="Pfam" id="PF00595">
    <property type="entry name" value="PDZ"/>
    <property type="match status" value="5"/>
</dbReference>
<dbReference type="SMART" id="SM00228">
    <property type="entry name" value="PDZ"/>
    <property type="match status" value="9"/>
</dbReference>
<feature type="compositionally biased region" description="Low complexity" evidence="4">
    <location>
        <begin position="1898"/>
        <end position="1909"/>
    </location>
</feature>
<keyword evidence="3" id="KW-0677">Repeat</keyword>
<feature type="region of interest" description="Disordered" evidence="4">
    <location>
        <begin position="950"/>
        <end position="990"/>
    </location>
</feature>
<feature type="compositionally biased region" description="Polar residues" evidence="4">
    <location>
        <begin position="955"/>
        <end position="969"/>
    </location>
</feature>
<feature type="compositionally biased region" description="Basic and acidic residues" evidence="4">
    <location>
        <begin position="269"/>
        <end position="278"/>
    </location>
</feature>
<sequence length="2491" mass="274417">MMQVGANQSTAYHSQPSLTASSGQTGRSSSTSRQQQQSQYDTEQLANIRPRLCLLRKWPHYDGYGVHLARNQHWLGLRIGDVEPNSPAESGGLLSEDVVLSVNGHSVENDDFFVILSFIQHELEDNEIRFLVLDPHSADLARRHHLNIDENYRTCVRMETPTLTVSPEKLLYDQWRTISNADPTAVQNTINLGPTVPLNQNQPTSSQQHQEKLPHEGPDVYTFLPYSDHAIENGKSFFDVLFHQEKKSPSTNRQQQPQDSTPQTPSKSRTGDNNDNKNKNKASIIDHGIDTLVNPNIGAAKSVPPTKHDDDDDDDDDSISKISDHLIDRNPTTDESPLLKNEYKDEVAKPNNASNSNDQEKPPPPYENLWQASCQQEDTNNNLRPEPRMCSLTLRPGIDTIGISLQPDKDFGHIIKHVEPSSLANRAGIEPDDCIVSLNHTPLLNIPYEDVLNTLKKNRNDSNLDFVVAKKSYLLKSRQKNAVLSNTQSDPSEKYSDTPSNTTAEVLPSSNISGRNIPSTTGAAEALEELYNKYSNDRQSPLNDKTNYNRPRETVSTTTTTTTDEKHDRLSPQLNDDRYATKSQQGQILQGVGPATADRSSWGASNGKSSDLPAPISGDSSVRSNIGGRKPDTDDTKGRGNTLEDGFKPLQVGITNQTGNISPTPPSNLSSRPTSSIEQRDSSPKALQISDTTSTSARGDIPSSRQNQSIQNIPAAIPIVPIDTSYSTPDYEQKTSQVAPSNQSDLRLENTPDSNTIPTKSMSVPSKPIKANVPLLMYDNATDDDDDDDLSDISERSLEDDTSEPLPNKLSQVLSDESDNIATPYSESLRKPIVSGIHKPETTPDYGDEQLNFPKDINNKQALSAPMPDVDQPSIVPSPTDRQIVQARRLEQSDSEDTTSGADSHNARRSIGDTFYSPDESMGDMNDIDDQQSKPLPAHLQQSINPIKSLDNKQDQSLSKPLNQQQTLKNYRDEDSDRSIESNSENTPVPSEKMMFAKMPISELKNYGYEFHNIQLMQPTETSPVGLKLTKQQDPLQYIITAVAKGTKADLAGLKVNDWLIKIEDADIRTTEFSQVSHDIRELLTNAGLINMVIARKKTSVSPPTIRKIDKESTPISPSSRADSLSRQQGGQIPASLLTTDITRDTPDNNQVRFVPDRSVSPPTNRSQRSPVSNREINTNAPGGPYSVGLTNPISDENLTKSPRSRSRSPSHSPTREYTVSQPEKKSLEESQSEEYDDRDIRLIVLKEALGLDFNSFIPESDSQVQTHFISNVQPLSLADKAGLRDGDRILTVNDVDVTHAIHEDVRRMMQTKKPLQLTVVNDPKYIELIENVKRNQTKTEGNTHDKKNSPPLNHETVESLESDSTGRSRSPVKPVSSDPISDLKISPSKSLSPPPPSLIDDDEDENDELSKHRRVLFTDDKGSVKIKHCILRKDPTYNGFGLVLRYQNGLHLIDQVEEGSPAYIAGLREDDIILYADKKNVEQLTHDDVKIIIRKLSVANMDIDLILMKKSDIPRYESYEEKNSINWKPILGDNRTEKTEQSTSSSLRGSNDQTNNQRKSLSSSNKQAAPVAPASSTSSSNSKPATRVCILQPSADRTAGFALSGKTAPPYVICQVEGGSPAEKAGLLINDALLSINGKLVTETTYEETVKLIKEALQKKNVELVVREKLSNSEDNTNNQYPTKFSVGSIDNSSLGNKESIGGEPSQQGANAVEEYQNRAISSSSAGGSTTTTKKLESEQQRNKELSYTLRLCHLLATNGDGTQAATFGFELSEDPDYEYPIILRVEPQSPADVAGLQSHDVLLKINERKTKGLGYDKVEKEIEKAKRDGRLEMLVVDQEAYDYCERMKKPLKEPEMKVKHIFPKSRSSASFHKLPSAAAVAAPSSMSPRDSTEQLSNSNIKSNGSISSYDTTAATYHLAVPRETDSENDDDHNEKQNIPEEKSSSLNASQAKSARQSHPAVSFDLSAPANTLPNVAAHSHESPLKFVDPAQVTSQQRGASSAVDQNAPTTSRSTTSLNQTSATESKPSKAKSIPNAINNLFHKIGYSKSSKPDYDTPPKTKANSKARAPSPPTIRVGLNRLEESCVSQSFDTTGSNTITAPISTVHDTVRSTVSTGSFDYLRNPRRCVLKVDRNKGLGFVLSATGDYDHTITAVEKYSAADIAGLQVHDEVFEVDGVNVRNVKYEQVVEMLVSAMRANDTIEMRVIGGSSRDAYPSTIDVDKQTSPSSLLNTNNNNNTAKRTNHSQHREGVSGDDLSDMNSSISPFDSLNQQKIATSYPNLHGQLRHLDHVTNRALSGSVPVLATGITASPNSIHLVKNISISSEKGSISKLSDISTQDAPVARLCRIRKFATSPFYGFFLCGDPKKLGRVFISDVTKHSPAAVCGLRDGDRVIEINGSSVDGLIYETILDKIKHHMGRDDLELLVLDKKSVQWYRERHYPITSRTLPTIVHIEPIINDTTSEQLSSEIPATHTKLVGFADRRVSKTGL</sequence>
<feature type="domain" description="PDZ" evidence="5">
    <location>
        <begin position="1429"/>
        <end position="1496"/>
    </location>
</feature>
<feature type="region of interest" description="Disordered" evidence="4">
    <location>
        <begin position="534"/>
        <end position="819"/>
    </location>
</feature>
<comment type="caution">
    <text evidence="6">The sequence shown here is derived from an EMBL/GenBank/DDBJ whole genome shotgun (WGS) entry which is preliminary data.</text>
</comment>
<feature type="region of interest" description="Disordered" evidence="4">
    <location>
        <begin position="186"/>
        <end position="220"/>
    </location>
</feature>
<feature type="domain" description="PDZ" evidence="5">
    <location>
        <begin position="2347"/>
        <end position="2430"/>
    </location>
</feature>